<dbReference type="Gene3D" id="1.10.1740.10">
    <property type="match status" value="1"/>
</dbReference>
<dbReference type="EMBL" id="CP036298">
    <property type="protein sequence ID" value="QDV25957.1"/>
    <property type="molecule type" value="Genomic_DNA"/>
</dbReference>
<keyword evidence="3" id="KW-1185">Reference proteome</keyword>
<proteinExistence type="predicted"/>
<dbReference type="NCBIfam" id="TIGR02937">
    <property type="entry name" value="sigma70-ECF"/>
    <property type="match status" value="1"/>
</dbReference>
<dbReference type="InterPro" id="IPR014284">
    <property type="entry name" value="RNA_pol_sigma-70_dom"/>
</dbReference>
<protein>
    <submittedName>
        <fullName evidence="2">RNA polymerase sigma factor SigE</fullName>
    </submittedName>
</protein>
<dbReference type="RefSeq" id="WP_145081751.1">
    <property type="nucleotide sequence ID" value="NZ_CP036298.1"/>
</dbReference>
<dbReference type="InterPro" id="IPR007627">
    <property type="entry name" value="RNA_pol_sigma70_r2"/>
</dbReference>
<evidence type="ECO:0000313" key="3">
    <source>
        <dbReference type="Proteomes" id="UP000318017"/>
    </source>
</evidence>
<dbReference type="Pfam" id="PF04542">
    <property type="entry name" value="Sigma70_r2"/>
    <property type="match status" value="1"/>
</dbReference>
<dbReference type="InterPro" id="IPR013325">
    <property type="entry name" value="RNA_pol_sigma_r2"/>
</dbReference>
<dbReference type="KEGG" id="ahel:Q31a_43270"/>
<dbReference type="AlphaFoldDB" id="A0A518GBP3"/>
<dbReference type="GO" id="GO:0006352">
    <property type="term" value="P:DNA-templated transcription initiation"/>
    <property type="evidence" value="ECO:0007669"/>
    <property type="project" value="InterPro"/>
</dbReference>
<accession>A0A518GBP3</accession>
<dbReference type="SUPFAM" id="SSF88946">
    <property type="entry name" value="Sigma2 domain of RNA polymerase sigma factors"/>
    <property type="match status" value="1"/>
</dbReference>
<dbReference type="Proteomes" id="UP000318017">
    <property type="component" value="Chromosome"/>
</dbReference>
<reference evidence="2 3" key="1">
    <citation type="submission" date="2019-02" db="EMBL/GenBank/DDBJ databases">
        <title>Deep-cultivation of Planctomycetes and their phenomic and genomic characterization uncovers novel biology.</title>
        <authorList>
            <person name="Wiegand S."/>
            <person name="Jogler M."/>
            <person name="Boedeker C."/>
            <person name="Pinto D."/>
            <person name="Vollmers J."/>
            <person name="Rivas-Marin E."/>
            <person name="Kohn T."/>
            <person name="Peeters S.H."/>
            <person name="Heuer A."/>
            <person name="Rast P."/>
            <person name="Oberbeckmann S."/>
            <person name="Bunk B."/>
            <person name="Jeske O."/>
            <person name="Meyerdierks A."/>
            <person name="Storesund J.E."/>
            <person name="Kallscheuer N."/>
            <person name="Luecker S."/>
            <person name="Lage O.M."/>
            <person name="Pohl T."/>
            <person name="Merkel B.J."/>
            <person name="Hornburger P."/>
            <person name="Mueller R.-W."/>
            <person name="Bruemmer F."/>
            <person name="Labrenz M."/>
            <person name="Spormann A.M."/>
            <person name="Op den Camp H."/>
            <person name="Overmann J."/>
            <person name="Amann R."/>
            <person name="Jetten M.S.M."/>
            <person name="Mascher T."/>
            <person name="Medema M.H."/>
            <person name="Devos D.P."/>
            <person name="Kaster A.-K."/>
            <person name="Ovreas L."/>
            <person name="Rohde M."/>
            <person name="Galperin M.Y."/>
            <person name="Jogler C."/>
        </authorList>
    </citation>
    <scope>NUCLEOTIDE SEQUENCE [LARGE SCALE GENOMIC DNA]</scope>
    <source>
        <strain evidence="2 3">Q31a</strain>
    </source>
</reference>
<sequence length="195" mass="21993">MRISPSLSDHQVEECRKLVLRKAKRFFGRTLTAHDLEDTCSHTMLQILSKLSNFDETRGSFYGYVSQITDSSLLDASRQRRAKKHQGALNLASLHSSVDAGVDAATELWQCIDEQSLKRRIGGRTQTFADTQLGIDLQEASEHLTSGQRSLLKAKLEGHSATELARHFGVCRGTIYRRMVALRHRLSGLQIYLHE</sequence>
<evidence type="ECO:0000259" key="1">
    <source>
        <dbReference type="Pfam" id="PF04542"/>
    </source>
</evidence>
<evidence type="ECO:0000313" key="2">
    <source>
        <dbReference type="EMBL" id="QDV25957.1"/>
    </source>
</evidence>
<feature type="domain" description="RNA polymerase sigma-70 region 2" evidence="1">
    <location>
        <begin position="12"/>
        <end position="81"/>
    </location>
</feature>
<gene>
    <name evidence="2" type="ORF">Q31a_43270</name>
</gene>
<name>A0A518GBP3_9BACT</name>
<organism evidence="2 3">
    <name type="scientific">Aureliella helgolandensis</name>
    <dbReference type="NCBI Taxonomy" id="2527968"/>
    <lineage>
        <taxon>Bacteria</taxon>
        <taxon>Pseudomonadati</taxon>
        <taxon>Planctomycetota</taxon>
        <taxon>Planctomycetia</taxon>
        <taxon>Pirellulales</taxon>
        <taxon>Pirellulaceae</taxon>
        <taxon>Aureliella</taxon>
    </lineage>
</organism>
<dbReference type="GO" id="GO:0003700">
    <property type="term" value="F:DNA-binding transcription factor activity"/>
    <property type="evidence" value="ECO:0007669"/>
    <property type="project" value="InterPro"/>
</dbReference>